<reference evidence="1 2" key="1">
    <citation type="submission" date="2015-09" db="EMBL/GenBank/DDBJ databases">
        <title>Sorangium comparison.</title>
        <authorList>
            <person name="Zaburannyi N."/>
            <person name="Bunk B."/>
            <person name="Overmann J."/>
            <person name="Mueller R."/>
        </authorList>
    </citation>
    <scope>NUCLEOTIDE SEQUENCE [LARGE SCALE GENOMIC DNA]</scope>
    <source>
        <strain evidence="1 2">So ce26</strain>
    </source>
</reference>
<name>A0A2L0EK87_SORCE</name>
<dbReference type="EMBL" id="CP012673">
    <property type="protein sequence ID" value="AUX39716.1"/>
    <property type="molecule type" value="Genomic_DNA"/>
</dbReference>
<sequence>MFAGGEAAAVARCEPLFQAMGQRTLRDHLLTAIARGHADLDLCALALVAAENAGAEKPR</sequence>
<gene>
    <name evidence="1" type="ORF">SOCE26_011110</name>
</gene>
<evidence type="ECO:0000313" key="2">
    <source>
        <dbReference type="Proteomes" id="UP000238348"/>
    </source>
</evidence>
<accession>A0A2L0EK87</accession>
<dbReference type="Proteomes" id="UP000238348">
    <property type="component" value="Chromosome"/>
</dbReference>
<protein>
    <submittedName>
        <fullName evidence="1">Uncharacterized protein</fullName>
    </submittedName>
</protein>
<organism evidence="1 2">
    <name type="scientific">Sorangium cellulosum</name>
    <name type="common">Polyangium cellulosum</name>
    <dbReference type="NCBI Taxonomy" id="56"/>
    <lineage>
        <taxon>Bacteria</taxon>
        <taxon>Pseudomonadati</taxon>
        <taxon>Myxococcota</taxon>
        <taxon>Polyangia</taxon>
        <taxon>Polyangiales</taxon>
        <taxon>Polyangiaceae</taxon>
        <taxon>Sorangium</taxon>
    </lineage>
</organism>
<proteinExistence type="predicted"/>
<evidence type="ECO:0000313" key="1">
    <source>
        <dbReference type="EMBL" id="AUX39716.1"/>
    </source>
</evidence>
<dbReference type="AlphaFoldDB" id="A0A2L0EK87"/>